<dbReference type="Pfam" id="PF01261">
    <property type="entry name" value="AP_endonuc_2"/>
    <property type="match status" value="1"/>
</dbReference>
<feature type="domain" description="Xylose isomerase-like TIM barrel" evidence="1">
    <location>
        <begin position="25"/>
        <end position="236"/>
    </location>
</feature>
<gene>
    <name evidence="2" type="ORF">D3878_18495</name>
</gene>
<keyword evidence="3" id="KW-1185">Reference proteome</keyword>
<dbReference type="Proteomes" id="UP000266327">
    <property type="component" value="Unassembled WGS sequence"/>
</dbReference>
<dbReference type="PANTHER" id="PTHR12110">
    <property type="entry name" value="HYDROXYPYRUVATE ISOMERASE"/>
    <property type="match status" value="1"/>
</dbReference>
<dbReference type="EMBL" id="QYUQ01000002">
    <property type="protein sequence ID" value="RJG03334.1"/>
    <property type="molecule type" value="Genomic_DNA"/>
</dbReference>
<evidence type="ECO:0000313" key="2">
    <source>
        <dbReference type="EMBL" id="RJG03334.1"/>
    </source>
</evidence>
<reference evidence="3" key="1">
    <citation type="submission" date="2018-09" db="EMBL/GenBank/DDBJ databases">
        <authorList>
            <person name="Zhu H."/>
        </authorList>
    </citation>
    <scope>NUCLEOTIDE SEQUENCE [LARGE SCALE GENOMIC DNA]</scope>
    <source>
        <strain evidence="3">K1S02-23</strain>
    </source>
</reference>
<protein>
    <submittedName>
        <fullName evidence="2">Sugar phosphate isomerase/epimerase</fullName>
    </submittedName>
</protein>
<dbReference type="InterPro" id="IPR013022">
    <property type="entry name" value="Xyl_isomerase-like_TIM-brl"/>
</dbReference>
<accession>A0A3A3G688</accession>
<dbReference type="InterPro" id="IPR050312">
    <property type="entry name" value="IolE/XylAMocC-like"/>
</dbReference>
<dbReference type="AlphaFoldDB" id="A0A3A3G688"/>
<dbReference type="InterPro" id="IPR036237">
    <property type="entry name" value="Xyl_isomerase-like_sf"/>
</dbReference>
<organism evidence="2 3">
    <name type="scientific">Noviherbaspirillum sedimenti</name>
    <dbReference type="NCBI Taxonomy" id="2320865"/>
    <lineage>
        <taxon>Bacteria</taxon>
        <taxon>Pseudomonadati</taxon>
        <taxon>Pseudomonadota</taxon>
        <taxon>Betaproteobacteria</taxon>
        <taxon>Burkholderiales</taxon>
        <taxon>Oxalobacteraceae</taxon>
        <taxon>Noviherbaspirillum</taxon>
    </lineage>
</organism>
<proteinExistence type="predicted"/>
<evidence type="ECO:0000313" key="3">
    <source>
        <dbReference type="Proteomes" id="UP000266327"/>
    </source>
</evidence>
<dbReference type="GO" id="GO:0016853">
    <property type="term" value="F:isomerase activity"/>
    <property type="evidence" value="ECO:0007669"/>
    <property type="project" value="UniProtKB-KW"/>
</dbReference>
<dbReference type="SUPFAM" id="SSF51658">
    <property type="entry name" value="Xylose isomerase-like"/>
    <property type="match status" value="1"/>
</dbReference>
<dbReference type="PANTHER" id="PTHR12110:SF48">
    <property type="entry name" value="BLL3656 PROTEIN"/>
    <property type="match status" value="1"/>
</dbReference>
<evidence type="ECO:0000259" key="1">
    <source>
        <dbReference type="Pfam" id="PF01261"/>
    </source>
</evidence>
<keyword evidence="2" id="KW-0413">Isomerase</keyword>
<comment type="caution">
    <text evidence="2">The sequence shown here is derived from an EMBL/GenBank/DDBJ whole genome shotgun (WGS) entry which is preliminary data.</text>
</comment>
<dbReference type="Gene3D" id="3.20.20.150">
    <property type="entry name" value="Divalent-metal-dependent TIM barrel enzymes"/>
    <property type="match status" value="1"/>
</dbReference>
<sequence>MSRSLALHQTTVMQCSPLELVAIAAEVRCDGVCVFVQVPAKPGAGRPAFPVVTQAMLPAMRARLRDTGIKVTNLEYFPLTPDVALQEYRAALELGAALGAQRAVTHLHDTDGRRGIDSLARFADLAAEYGLAVGLEFVGLSAGCPSLARALQLVRYVGRDNLAVGVDPLHLQRTGGAPVDLAGVDPRLLSYAQLCDGPVLADPGQALETARYVAEVFDRLSPGEGVFPLRELVQVLPPDLPFDVEVPALRLSESGISPVEHARRAVMGARQVLATAGLGI</sequence>
<name>A0A3A3G688_9BURK</name>